<dbReference type="EnsemblPlants" id="Ma07_t04220.1">
    <property type="protein sequence ID" value="Ma07_p04220.1"/>
    <property type="gene ID" value="Ma07_g04220"/>
</dbReference>
<accession>A0A804JS07</accession>
<evidence type="ECO:0000313" key="3">
    <source>
        <dbReference type="Proteomes" id="UP000012960"/>
    </source>
</evidence>
<protein>
    <submittedName>
        <fullName evidence="1">(wild Malaysian banana) hypothetical protein</fullName>
    </submittedName>
</protein>
<evidence type="ECO:0000313" key="2">
    <source>
        <dbReference type="EnsemblPlants" id="Ma07_p04220.1"/>
    </source>
</evidence>
<dbReference type="Proteomes" id="UP000012960">
    <property type="component" value="Unplaced"/>
</dbReference>
<dbReference type="Gramene" id="Ma07_t04220.1">
    <property type="protein sequence ID" value="Ma07_p04220.1"/>
    <property type="gene ID" value="Ma07_g04220"/>
</dbReference>
<keyword evidence="3" id="KW-1185">Reference proteome</keyword>
<proteinExistence type="predicted"/>
<dbReference type="AlphaFoldDB" id="A0A804JS07"/>
<name>A0A804JS07_MUSAM</name>
<gene>
    <name evidence="1" type="ORF">GSMUA_50590.1</name>
</gene>
<evidence type="ECO:0000313" key="1">
    <source>
        <dbReference type="EMBL" id="CAG1855579.1"/>
    </source>
</evidence>
<dbReference type="InParanoid" id="A0A804JS07"/>
<dbReference type="EMBL" id="HG996473">
    <property type="protein sequence ID" value="CAG1855579.1"/>
    <property type="molecule type" value="Genomic_DNA"/>
</dbReference>
<reference evidence="1" key="1">
    <citation type="submission" date="2021-03" db="EMBL/GenBank/DDBJ databases">
        <authorList>
            <consortium name="Genoscope - CEA"/>
            <person name="William W."/>
        </authorList>
    </citation>
    <scope>NUCLEOTIDE SEQUENCE</scope>
    <source>
        <strain evidence="1">Doubled-haploid Pahang</strain>
    </source>
</reference>
<reference evidence="2" key="2">
    <citation type="submission" date="2021-05" db="UniProtKB">
        <authorList>
            <consortium name="EnsemblPlants"/>
        </authorList>
    </citation>
    <scope>IDENTIFICATION</scope>
    <source>
        <strain evidence="2">subsp. malaccensis</strain>
    </source>
</reference>
<organism evidence="2 3">
    <name type="scientific">Musa acuminata subsp. malaccensis</name>
    <name type="common">Wild banana</name>
    <name type="synonym">Musa malaccensis</name>
    <dbReference type="NCBI Taxonomy" id="214687"/>
    <lineage>
        <taxon>Eukaryota</taxon>
        <taxon>Viridiplantae</taxon>
        <taxon>Streptophyta</taxon>
        <taxon>Embryophyta</taxon>
        <taxon>Tracheophyta</taxon>
        <taxon>Spermatophyta</taxon>
        <taxon>Magnoliopsida</taxon>
        <taxon>Liliopsida</taxon>
        <taxon>Zingiberales</taxon>
        <taxon>Musaceae</taxon>
        <taxon>Musa</taxon>
    </lineage>
</organism>
<sequence length="57" mass="6171">MLFFFFFETSVQWQASRAARQGACAGGPHSTRFPGSAAIKPLPAAAASKEKNVVYYC</sequence>